<accession>A0A0C9UUT7</accession>
<dbReference type="Proteomes" id="UP000054279">
    <property type="component" value="Unassembled WGS sequence"/>
</dbReference>
<sequence>MAETAKMQCDYGPLKIENLFVKVLFHWKCKQDMEIIDLLFPKATGPIEPVAKTASPEVTSPKSPLSICLIWQKNQAQRNMSMGPEWNSNFTALNVVQLLLVTWTN</sequence>
<keyword evidence="2" id="KW-1185">Reference proteome</keyword>
<gene>
    <name evidence="1" type="ORF">M422DRAFT_258750</name>
</gene>
<organism evidence="1 2">
    <name type="scientific">Sphaerobolus stellatus (strain SS14)</name>
    <dbReference type="NCBI Taxonomy" id="990650"/>
    <lineage>
        <taxon>Eukaryota</taxon>
        <taxon>Fungi</taxon>
        <taxon>Dikarya</taxon>
        <taxon>Basidiomycota</taxon>
        <taxon>Agaricomycotina</taxon>
        <taxon>Agaricomycetes</taxon>
        <taxon>Phallomycetidae</taxon>
        <taxon>Geastrales</taxon>
        <taxon>Sphaerobolaceae</taxon>
        <taxon>Sphaerobolus</taxon>
    </lineage>
</organism>
<dbReference type="AlphaFoldDB" id="A0A0C9UUT7"/>
<evidence type="ECO:0000313" key="2">
    <source>
        <dbReference type="Proteomes" id="UP000054279"/>
    </source>
</evidence>
<proteinExistence type="predicted"/>
<name>A0A0C9UUT7_SPHS4</name>
<reference evidence="1 2" key="1">
    <citation type="submission" date="2014-06" db="EMBL/GenBank/DDBJ databases">
        <title>Evolutionary Origins and Diversification of the Mycorrhizal Mutualists.</title>
        <authorList>
            <consortium name="DOE Joint Genome Institute"/>
            <consortium name="Mycorrhizal Genomics Consortium"/>
            <person name="Kohler A."/>
            <person name="Kuo A."/>
            <person name="Nagy L.G."/>
            <person name="Floudas D."/>
            <person name="Copeland A."/>
            <person name="Barry K.W."/>
            <person name="Cichocki N."/>
            <person name="Veneault-Fourrey C."/>
            <person name="LaButti K."/>
            <person name="Lindquist E.A."/>
            <person name="Lipzen A."/>
            <person name="Lundell T."/>
            <person name="Morin E."/>
            <person name="Murat C."/>
            <person name="Riley R."/>
            <person name="Ohm R."/>
            <person name="Sun H."/>
            <person name="Tunlid A."/>
            <person name="Henrissat B."/>
            <person name="Grigoriev I.V."/>
            <person name="Hibbett D.S."/>
            <person name="Martin F."/>
        </authorList>
    </citation>
    <scope>NUCLEOTIDE SEQUENCE [LARGE SCALE GENOMIC DNA]</scope>
    <source>
        <strain evidence="1 2">SS14</strain>
    </source>
</reference>
<evidence type="ECO:0000313" key="1">
    <source>
        <dbReference type="EMBL" id="KIJ38629.1"/>
    </source>
</evidence>
<dbReference type="EMBL" id="KN837159">
    <property type="protein sequence ID" value="KIJ38629.1"/>
    <property type="molecule type" value="Genomic_DNA"/>
</dbReference>
<dbReference type="HOGENOM" id="CLU_2238328_0_0_1"/>
<protein>
    <submittedName>
        <fullName evidence="1">Uncharacterized protein</fullName>
    </submittedName>
</protein>